<dbReference type="InParanoid" id="E4ZR60"/>
<dbReference type="EMBL" id="FP929116">
    <property type="protein sequence ID" value="CBX93725.1"/>
    <property type="molecule type" value="Genomic_DNA"/>
</dbReference>
<feature type="compositionally biased region" description="Polar residues" evidence="1">
    <location>
        <begin position="65"/>
        <end position="74"/>
    </location>
</feature>
<evidence type="ECO:0000256" key="1">
    <source>
        <dbReference type="SAM" id="MobiDB-lite"/>
    </source>
</evidence>
<protein>
    <submittedName>
        <fullName evidence="2">Predicted protein</fullName>
    </submittedName>
</protein>
<proteinExistence type="predicted"/>
<dbReference type="HOGENOM" id="CLU_2121527_0_0_1"/>
<reference evidence="3" key="1">
    <citation type="journal article" date="2011" name="Nat. Commun.">
        <title>Effector diversification within compartments of the Leptosphaeria maculans genome affected by Repeat-Induced Point mutations.</title>
        <authorList>
            <person name="Rouxel T."/>
            <person name="Grandaubert J."/>
            <person name="Hane J.K."/>
            <person name="Hoede C."/>
            <person name="van de Wouw A.P."/>
            <person name="Couloux A."/>
            <person name="Dominguez V."/>
            <person name="Anthouard V."/>
            <person name="Bally P."/>
            <person name="Bourras S."/>
            <person name="Cozijnsen A.J."/>
            <person name="Ciuffetti L.M."/>
            <person name="Degrave A."/>
            <person name="Dilmaghani A."/>
            <person name="Duret L."/>
            <person name="Fudal I."/>
            <person name="Goodwin S.B."/>
            <person name="Gout L."/>
            <person name="Glaser N."/>
            <person name="Linglin J."/>
            <person name="Kema G.H.J."/>
            <person name="Lapalu N."/>
            <person name="Lawrence C.B."/>
            <person name="May K."/>
            <person name="Meyer M."/>
            <person name="Ollivier B."/>
            <person name="Poulain J."/>
            <person name="Schoch C.L."/>
            <person name="Simon A."/>
            <person name="Spatafora J.W."/>
            <person name="Stachowiak A."/>
            <person name="Turgeon B.G."/>
            <person name="Tyler B.M."/>
            <person name="Vincent D."/>
            <person name="Weissenbach J."/>
            <person name="Amselem J."/>
            <person name="Quesneville H."/>
            <person name="Oliver R.P."/>
            <person name="Wincker P."/>
            <person name="Balesdent M.-H."/>
            <person name="Howlett B.J."/>
        </authorList>
    </citation>
    <scope>NUCLEOTIDE SEQUENCE [LARGE SCALE GENOMIC DNA]</scope>
    <source>
        <strain evidence="3">JN3 / isolate v23.1.3 / race Av1-4-5-6-7-8</strain>
    </source>
</reference>
<organism evidence="3">
    <name type="scientific">Leptosphaeria maculans (strain JN3 / isolate v23.1.3 / race Av1-4-5-6-7-8)</name>
    <name type="common">Blackleg fungus</name>
    <name type="synonym">Phoma lingam</name>
    <dbReference type="NCBI Taxonomy" id="985895"/>
    <lineage>
        <taxon>Eukaryota</taxon>
        <taxon>Fungi</taxon>
        <taxon>Dikarya</taxon>
        <taxon>Ascomycota</taxon>
        <taxon>Pezizomycotina</taxon>
        <taxon>Dothideomycetes</taxon>
        <taxon>Pleosporomycetidae</taxon>
        <taxon>Pleosporales</taxon>
        <taxon>Pleosporineae</taxon>
        <taxon>Leptosphaeriaceae</taxon>
        <taxon>Plenodomus</taxon>
        <taxon>Plenodomus lingam/Leptosphaeria maculans species complex</taxon>
    </lineage>
</organism>
<dbReference type="VEuPathDB" id="FungiDB:LEMA_P033990.1"/>
<dbReference type="AlphaFoldDB" id="E4ZR60"/>
<dbReference type="Proteomes" id="UP000002668">
    <property type="component" value="Genome"/>
</dbReference>
<gene>
    <name evidence="2" type="ORF">LEMA_P033990.1</name>
</gene>
<evidence type="ECO:0000313" key="3">
    <source>
        <dbReference type="Proteomes" id="UP000002668"/>
    </source>
</evidence>
<accession>E4ZR60</accession>
<keyword evidence="3" id="KW-1185">Reference proteome</keyword>
<evidence type="ECO:0000313" key="2">
    <source>
        <dbReference type="EMBL" id="CBX93725.1"/>
    </source>
</evidence>
<name>E4ZR60_LEPMJ</name>
<sequence>MMFVVLSHNFPFAIFRPPYSHTPAWKHVDTSAGFRIQQSQRQQHEQWQIYTSRPRLPSLLPHTVPSLQGVNHPSPSDPRHPIAHDPQPSQPYTSTPPPFQKIAPERWTPKTVLY</sequence>
<feature type="region of interest" description="Disordered" evidence="1">
    <location>
        <begin position="58"/>
        <end position="114"/>
    </location>
</feature>